<evidence type="ECO:0000313" key="6">
    <source>
        <dbReference type="Proteomes" id="UP000308092"/>
    </source>
</evidence>
<organism evidence="5 6">
    <name type="scientific">Aspergillus tanneri</name>
    <dbReference type="NCBI Taxonomy" id="1220188"/>
    <lineage>
        <taxon>Eukaryota</taxon>
        <taxon>Fungi</taxon>
        <taxon>Dikarya</taxon>
        <taxon>Ascomycota</taxon>
        <taxon>Pezizomycotina</taxon>
        <taxon>Eurotiomycetes</taxon>
        <taxon>Eurotiomycetidae</taxon>
        <taxon>Eurotiales</taxon>
        <taxon>Aspergillaceae</taxon>
        <taxon>Aspergillus</taxon>
        <taxon>Aspergillus subgen. Circumdati</taxon>
    </lineage>
</organism>
<reference evidence="5 6" key="1">
    <citation type="submission" date="2019-03" db="EMBL/GenBank/DDBJ databases">
        <title>The genome sequence of a newly discovered highly antifungal drug resistant Aspergillus species, Aspergillus tanneri NIH 1004.</title>
        <authorList>
            <person name="Mounaud S."/>
            <person name="Singh I."/>
            <person name="Joardar V."/>
            <person name="Pakala S."/>
            <person name="Pakala S."/>
            <person name="Venepally P."/>
            <person name="Hoover J."/>
            <person name="Nierman W."/>
            <person name="Chung J."/>
            <person name="Losada L."/>
        </authorList>
    </citation>
    <scope>NUCLEOTIDE SEQUENCE [LARGE SCALE GENOMIC DNA]</scope>
    <source>
        <strain evidence="5 6">NIH1004</strain>
    </source>
</reference>
<dbReference type="GO" id="GO:0009820">
    <property type="term" value="P:alkaloid metabolic process"/>
    <property type="evidence" value="ECO:0007669"/>
    <property type="project" value="InterPro"/>
</dbReference>
<dbReference type="AlphaFoldDB" id="A0A4S3J7M5"/>
<dbReference type="EMBL" id="SOSA01000551">
    <property type="protein sequence ID" value="THC90168.1"/>
    <property type="molecule type" value="Genomic_DNA"/>
</dbReference>
<keyword evidence="2 4" id="KW-0808">Transferase</keyword>
<dbReference type="SFLD" id="SFLDS00036">
    <property type="entry name" value="Aromatic_Prenyltransferase"/>
    <property type="match status" value="1"/>
</dbReference>
<dbReference type="PANTHER" id="PTHR40627:SF3">
    <property type="entry name" value="PRENYLTRANSFERASE ASQH2-RELATED"/>
    <property type="match status" value="1"/>
</dbReference>
<dbReference type="VEuPathDB" id="FungiDB:EYZ11_010363"/>
<comment type="similarity">
    <text evidence="1">Belongs to the tryptophan dimethylallyltransferase family.</text>
</comment>
<accession>A0A4S3J7M5</accession>
<feature type="compositionally biased region" description="Polar residues" evidence="3">
    <location>
        <begin position="12"/>
        <end position="22"/>
    </location>
</feature>
<feature type="region of interest" description="Disordered" evidence="3">
    <location>
        <begin position="1"/>
        <end position="25"/>
    </location>
</feature>
<name>A0A4S3J7M5_9EURO</name>
<gene>
    <name evidence="4" type="ORF">ATNIH1004_004707</name>
    <name evidence="5" type="ORF">EYZ11_010363</name>
</gene>
<evidence type="ECO:0000313" key="7">
    <source>
        <dbReference type="Proteomes" id="UP000324241"/>
    </source>
</evidence>
<dbReference type="PANTHER" id="PTHR40627">
    <property type="entry name" value="INDOLE PRENYLTRANSFERASE TDIB-RELATED"/>
    <property type="match status" value="1"/>
</dbReference>
<dbReference type="Proteomes" id="UP000324241">
    <property type="component" value="Unassembled WGS sequence"/>
</dbReference>
<proteinExistence type="inferred from homology"/>
<sequence length="386" mass="43167">MTLSEGFHGSHEGNNNAAQNLPKSAEVPTPYEILSRSLHFENRDQEQWWRETGPILADLLIVAEHALPALGPYFPPTTEQLKSIIPNGAKVEVSVNFQNDTSIVRFDLDPTSHLAGTERDPFNKAMTSQMLSRLEEASEKFDNSLYYHFHNELSLSTKDISILHGQDTGLPISQTLAAWDLNESNCVLKMYWFTLLKSVSTGIRTGKLVLDAVGKVGNTRESGAYAMLEDYLVDSGSRDKACLVSWDCVDPSVARLKIYVLEPEVSWTKVVDMWTLGGRLKSPAILKGIELLKRLWDYLEIPDGSRPTYDWDRPKQGEGRGAMMVNWELHPGASEPEPNVYIAVVGEKDLQVAQGLSKFFNHVGWTRLARSYVPSLCSILLTCPQT</sequence>
<dbReference type="NCBIfam" id="TIGR03429">
    <property type="entry name" value="arom_pren_DMATS"/>
    <property type="match status" value="1"/>
</dbReference>
<keyword evidence="6" id="KW-1185">Reference proteome</keyword>
<reference evidence="4 7" key="2">
    <citation type="submission" date="2019-08" db="EMBL/GenBank/DDBJ databases">
        <title>The genome sequence of a newly discovered highly antifungal drug resistant Aspergillus species, Aspergillus tanneri NIH 1004.</title>
        <authorList>
            <person name="Mounaud S."/>
            <person name="Singh I."/>
            <person name="Joardar V."/>
            <person name="Pakala S."/>
            <person name="Pakala S."/>
            <person name="Venepally P."/>
            <person name="Chung J.K."/>
            <person name="Losada L."/>
            <person name="Nierman W.C."/>
        </authorList>
    </citation>
    <scope>NUCLEOTIDE SEQUENCE [LARGE SCALE GENOMIC DNA]</scope>
    <source>
        <strain evidence="4 7">NIH1004</strain>
    </source>
</reference>
<evidence type="ECO:0000256" key="1">
    <source>
        <dbReference type="ARBA" id="ARBA00010209"/>
    </source>
</evidence>
<dbReference type="CDD" id="cd13929">
    <property type="entry name" value="PT-DMATS_CymD"/>
    <property type="match status" value="1"/>
</dbReference>
<dbReference type="Pfam" id="PF11991">
    <property type="entry name" value="Trp_DMAT"/>
    <property type="match status" value="1"/>
</dbReference>
<dbReference type="OrthoDB" id="5392033at2759"/>
<dbReference type="GO" id="GO:0016765">
    <property type="term" value="F:transferase activity, transferring alkyl or aryl (other than methyl) groups"/>
    <property type="evidence" value="ECO:0007669"/>
    <property type="project" value="InterPro"/>
</dbReference>
<evidence type="ECO:0000313" key="4">
    <source>
        <dbReference type="EMBL" id="KAA8648822.1"/>
    </source>
</evidence>
<evidence type="ECO:0000313" key="5">
    <source>
        <dbReference type="EMBL" id="THC90168.1"/>
    </source>
</evidence>
<comment type="caution">
    <text evidence="5">The sequence shown here is derived from an EMBL/GenBank/DDBJ whole genome shotgun (WGS) entry which is preliminary data.</text>
</comment>
<dbReference type="GeneID" id="54327409"/>
<dbReference type="Proteomes" id="UP000308092">
    <property type="component" value="Unassembled WGS sequence"/>
</dbReference>
<dbReference type="InterPro" id="IPR017795">
    <property type="entry name" value="ABBA_NscD-like"/>
</dbReference>
<evidence type="ECO:0000256" key="2">
    <source>
        <dbReference type="ARBA" id="ARBA00022679"/>
    </source>
</evidence>
<dbReference type="EMBL" id="QUQM01000003">
    <property type="protein sequence ID" value="KAA8648822.1"/>
    <property type="molecule type" value="Genomic_DNA"/>
</dbReference>
<dbReference type="InterPro" id="IPR033964">
    <property type="entry name" value="ABBA"/>
</dbReference>
<protein>
    <submittedName>
        <fullName evidence="4">Aromatic prenyltransferase (DMATS family)</fullName>
    </submittedName>
</protein>
<evidence type="ECO:0000256" key="3">
    <source>
        <dbReference type="SAM" id="MobiDB-lite"/>
    </source>
</evidence>
<dbReference type="RefSeq" id="XP_033428183.1">
    <property type="nucleotide sequence ID" value="XM_033569377.1"/>
</dbReference>